<feature type="compositionally biased region" description="Pro residues" evidence="1">
    <location>
        <begin position="156"/>
        <end position="173"/>
    </location>
</feature>
<dbReference type="InterPro" id="IPR027367">
    <property type="entry name" value="Gly-zipper_YMGG"/>
</dbReference>
<accession>A0A1G7WEE5</accession>
<dbReference type="EMBL" id="FNCY01000001">
    <property type="protein sequence ID" value="SDG69540.1"/>
    <property type="molecule type" value="Genomic_DNA"/>
</dbReference>
<dbReference type="RefSeq" id="WP_091932717.1">
    <property type="nucleotide sequence ID" value="NZ_FNCY01000001.1"/>
</dbReference>
<proteinExistence type="predicted"/>
<evidence type="ECO:0000256" key="1">
    <source>
        <dbReference type="SAM" id="MobiDB-lite"/>
    </source>
</evidence>
<dbReference type="AlphaFoldDB" id="A0A1G7WEE5"/>
<dbReference type="Pfam" id="PF13441">
    <property type="entry name" value="Gly-zipper_YMGG"/>
    <property type="match status" value="1"/>
</dbReference>
<evidence type="ECO:0000313" key="4">
    <source>
        <dbReference type="Proteomes" id="UP000198607"/>
    </source>
</evidence>
<feature type="region of interest" description="Disordered" evidence="1">
    <location>
        <begin position="145"/>
        <end position="179"/>
    </location>
</feature>
<sequence length="179" mass="17683">MKAKWVGVIGLAVLAGGCATIPSGPSVLVLPGTGKNLNDFRASDFQCRQYAAQQIEGMGRDPSVRNAAIGTAVGAVAGAAIGGQQGAGIGAGAGLLVGSASGADAGRSYGYDAQTRYDNAYIQCMYAGGHRVPVPASMARSLMEQAPATTASGAAIPPPPPHAPPASPPPDYVPAPAGK</sequence>
<keyword evidence="4" id="KW-1185">Reference proteome</keyword>
<dbReference type="OrthoDB" id="5573966at2"/>
<reference evidence="3 4" key="1">
    <citation type="submission" date="2016-10" db="EMBL/GenBank/DDBJ databases">
        <authorList>
            <person name="de Groot N.N."/>
        </authorList>
    </citation>
    <scope>NUCLEOTIDE SEQUENCE [LARGE SCALE GENOMIC DNA]</scope>
    <source>
        <strain evidence="3 4">DSM 5885</strain>
    </source>
</reference>
<name>A0A1G7WEE5_9RHOO</name>
<evidence type="ECO:0000259" key="2">
    <source>
        <dbReference type="Pfam" id="PF13441"/>
    </source>
</evidence>
<gene>
    <name evidence="3" type="ORF">SAMN05660652_00471</name>
</gene>
<dbReference type="PROSITE" id="PS51257">
    <property type="entry name" value="PROKAR_LIPOPROTEIN"/>
    <property type="match status" value="1"/>
</dbReference>
<evidence type="ECO:0000313" key="3">
    <source>
        <dbReference type="EMBL" id="SDG69540.1"/>
    </source>
</evidence>
<protein>
    <submittedName>
        <fullName evidence="3">Glycine-zipper containing OmpA-like membrane domain-containing protein</fullName>
    </submittedName>
</protein>
<dbReference type="STRING" id="83767.SAMN05660652_00471"/>
<feature type="domain" description="YMGG-like Gly-zipper" evidence="2">
    <location>
        <begin position="64"/>
        <end position="103"/>
    </location>
</feature>
<organism evidence="3 4">
    <name type="scientific">Propionivibrio dicarboxylicus</name>
    <dbReference type="NCBI Taxonomy" id="83767"/>
    <lineage>
        <taxon>Bacteria</taxon>
        <taxon>Pseudomonadati</taxon>
        <taxon>Pseudomonadota</taxon>
        <taxon>Betaproteobacteria</taxon>
        <taxon>Rhodocyclales</taxon>
        <taxon>Rhodocyclaceae</taxon>
        <taxon>Propionivibrio</taxon>
    </lineage>
</organism>
<feature type="compositionally biased region" description="Low complexity" evidence="1">
    <location>
        <begin position="146"/>
        <end position="155"/>
    </location>
</feature>
<dbReference type="Proteomes" id="UP000198607">
    <property type="component" value="Unassembled WGS sequence"/>
</dbReference>